<name>A0A1G8FQ16_9PROT</name>
<organism evidence="10 11">
    <name type="scientific">Roseospirillum parvum</name>
    <dbReference type="NCBI Taxonomy" id="83401"/>
    <lineage>
        <taxon>Bacteria</taxon>
        <taxon>Pseudomonadati</taxon>
        <taxon>Pseudomonadota</taxon>
        <taxon>Alphaproteobacteria</taxon>
        <taxon>Rhodospirillales</taxon>
        <taxon>Rhodospirillaceae</taxon>
        <taxon>Roseospirillum</taxon>
    </lineage>
</organism>
<keyword evidence="3 8" id="KW-1003">Cell membrane</keyword>
<evidence type="ECO:0000256" key="6">
    <source>
        <dbReference type="ARBA" id="ARBA00022989"/>
    </source>
</evidence>
<dbReference type="RefSeq" id="WP_092621746.1">
    <property type="nucleotide sequence ID" value="NZ_FNCV01000015.1"/>
</dbReference>
<keyword evidence="6 8" id="KW-1133">Transmembrane helix</keyword>
<comment type="similarity">
    <text evidence="8">Belongs to the MenA family. Type 1 subfamily.</text>
</comment>
<dbReference type="OrthoDB" id="9767568at2"/>
<evidence type="ECO:0000256" key="4">
    <source>
        <dbReference type="ARBA" id="ARBA00022679"/>
    </source>
</evidence>
<dbReference type="EMBL" id="FNCV01000015">
    <property type="protein sequence ID" value="SDH84177.1"/>
    <property type="molecule type" value="Genomic_DNA"/>
</dbReference>
<dbReference type="PANTHER" id="PTHR13929:SF0">
    <property type="entry name" value="UBIA PRENYLTRANSFERASE DOMAIN-CONTAINING PROTEIN 1"/>
    <property type="match status" value="1"/>
</dbReference>
<feature type="transmembrane region" description="Helical" evidence="8">
    <location>
        <begin position="224"/>
        <end position="243"/>
    </location>
</feature>
<dbReference type="GO" id="GO:0005886">
    <property type="term" value="C:plasma membrane"/>
    <property type="evidence" value="ECO:0007669"/>
    <property type="project" value="UniProtKB-SubCell"/>
</dbReference>
<dbReference type="AlphaFoldDB" id="A0A1G8FQ16"/>
<dbReference type="InterPro" id="IPR044878">
    <property type="entry name" value="UbiA_sf"/>
</dbReference>
<evidence type="ECO:0000256" key="7">
    <source>
        <dbReference type="ARBA" id="ARBA00023136"/>
    </source>
</evidence>
<evidence type="ECO:0000256" key="8">
    <source>
        <dbReference type="HAMAP-Rule" id="MF_01937"/>
    </source>
</evidence>
<feature type="transmembrane region" description="Helical" evidence="8">
    <location>
        <begin position="149"/>
        <end position="170"/>
    </location>
</feature>
<accession>A0A1G8FQ16</accession>
<keyword evidence="2 8" id="KW-0474">Menaquinone biosynthesis</keyword>
<evidence type="ECO:0000256" key="9">
    <source>
        <dbReference type="NCBIfam" id="TIGR00751"/>
    </source>
</evidence>
<evidence type="ECO:0000313" key="11">
    <source>
        <dbReference type="Proteomes" id="UP000217076"/>
    </source>
</evidence>
<dbReference type="CDD" id="cd13962">
    <property type="entry name" value="PT_UbiA_UBIAD1"/>
    <property type="match status" value="1"/>
</dbReference>
<dbReference type="Proteomes" id="UP000217076">
    <property type="component" value="Unassembled WGS sequence"/>
</dbReference>
<feature type="transmembrane region" description="Helical" evidence="8">
    <location>
        <begin position="104"/>
        <end position="137"/>
    </location>
</feature>
<keyword evidence="7 8" id="KW-0472">Membrane</keyword>
<dbReference type="Pfam" id="PF01040">
    <property type="entry name" value="UbiA"/>
    <property type="match status" value="1"/>
</dbReference>
<evidence type="ECO:0000313" key="10">
    <source>
        <dbReference type="EMBL" id="SDH84177.1"/>
    </source>
</evidence>
<comment type="catalytic activity">
    <reaction evidence="8">
        <text>an all-trans-polyprenyl diphosphate + 1,4-dihydroxy-2-naphthoate + H(+) = a 2-demethylmenaquinol + CO2 + diphosphate</text>
        <dbReference type="Rhea" id="RHEA:26478"/>
        <dbReference type="Rhea" id="RHEA-COMP:9563"/>
        <dbReference type="Rhea" id="RHEA-COMP:9564"/>
        <dbReference type="ChEBI" id="CHEBI:11173"/>
        <dbReference type="ChEBI" id="CHEBI:15378"/>
        <dbReference type="ChEBI" id="CHEBI:16526"/>
        <dbReference type="ChEBI" id="CHEBI:33019"/>
        <dbReference type="ChEBI" id="CHEBI:55437"/>
        <dbReference type="ChEBI" id="CHEBI:58914"/>
        <dbReference type="EC" id="2.5.1.74"/>
    </reaction>
</comment>
<feature type="transmembrane region" description="Helical" evidence="8">
    <location>
        <begin position="21"/>
        <end position="43"/>
    </location>
</feature>
<evidence type="ECO:0000256" key="1">
    <source>
        <dbReference type="ARBA" id="ARBA00004141"/>
    </source>
</evidence>
<dbReference type="NCBIfam" id="TIGR00751">
    <property type="entry name" value="menA"/>
    <property type="match status" value="1"/>
</dbReference>
<dbReference type="GO" id="GO:0046428">
    <property type="term" value="F:1,4-dihydroxy-2-naphthoate polyprenyltransferase activity"/>
    <property type="evidence" value="ECO:0007669"/>
    <property type="project" value="UniProtKB-UniRule"/>
</dbReference>
<dbReference type="HAMAP" id="MF_01937">
    <property type="entry name" value="MenA_1"/>
    <property type="match status" value="1"/>
</dbReference>
<protein>
    <recommendedName>
        <fullName evidence="8 9">1,4-dihydroxy-2-naphthoate octaprenyltransferase</fullName>
        <shortName evidence="8">DHNA-octaprenyltransferase</shortName>
        <ecNumber evidence="8 9">2.5.1.74</ecNumber>
    </recommendedName>
</protein>
<dbReference type="GO" id="GO:0009234">
    <property type="term" value="P:menaquinone biosynthetic process"/>
    <property type="evidence" value="ECO:0007669"/>
    <property type="project" value="UniProtKB-UniRule"/>
</dbReference>
<comment type="function">
    <text evidence="8">Conversion of 1,4-dihydroxy-2-naphthoate (DHNA) to demethylmenaquinone (DMK).</text>
</comment>
<dbReference type="EC" id="2.5.1.74" evidence="8 9"/>
<gene>
    <name evidence="8" type="primary">menA</name>
    <name evidence="10" type="ORF">SAMN05421742_11532</name>
</gene>
<dbReference type="InterPro" id="IPR004657">
    <property type="entry name" value="MenA"/>
</dbReference>
<reference evidence="11" key="1">
    <citation type="submission" date="2016-10" db="EMBL/GenBank/DDBJ databases">
        <authorList>
            <person name="Varghese N."/>
            <person name="Submissions S."/>
        </authorList>
    </citation>
    <scope>NUCLEOTIDE SEQUENCE [LARGE SCALE GENOMIC DNA]</scope>
    <source>
        <strain evidence="11">930I</strain>
    </source>
</reference>
<dbReference type="STRING" id="83401.SAMN05421742_11532"/>
<dbReference type="PANTHER" id="PTHR13929">
    <property type="entry name" value="1,4-DIHYDROXY-2-NAPHTHOATE OCTAPRENYLTRANSFERASE"/>
    <property type="match status" value="1"/>
</dbReference>
<comment type="pathway">
    <text evidence="8">Quinol/quinone metabolism; menaquinone biosynthesis; menaquinol from 1,4-dihydroxy-2-naphthoate: step 1/2.</text>
</comment>
<feature type="transmembrane region" description="Helical" evidence="8">
    <location>
        <begin position="176"/>
        <end position="195"/>
    </location>
</feature>
<keyword evidence="5 8" id="KW-0812">Transmembrane</keyword>
<evidence type="ECO:0000256" key="3">
    <source>
        <dbReference type="ARBA" id="ARBA00022475"/>
    </source>
</evidence>
<dbReference type="InterPro" id="IPR000537">
    <property type="entry name" value="UbiA_prenyltransferase"/>
</dbReference>
<dbReference type="Gene3D" id="1.10.357.140">
    <property type="entry name" value="UbiA prenyltransferase"/>
    <property type="match status" value="1"/>
</dbReference>
<dbReference type="GO" id="GO:0042371">
    <property type="term" value="P:vitamin K biosynthetic process"/>
    <property type="evidence" value="ECO:0007669"/>
    <property type="project" value="TreeGrafter"/>
</dbReference>
<evidence type="ECO:0000256" key="5">
    <source>
        <dbReference type="ARBA" id="ARBA00022692"/>
    </source>
</evidence>
<feature type="transmembrane region" description="Helical" evidence="8">
    <location>
        <begin position="278"/>
        <end position="299"/>
    </location>
</feature>
<keyword evidence="4 8" id="KW-0808">Transferase</keyword>
<dbReference type="InterPro" id="IPR026046">
    <property type="entry name" value="UBIAD1"/>
</dbReference>
<sequence length="300" mass="30174">MSVPKPSSAAAVWWQAIRPRTLALSVSPVIAGAALAVASAGTFRLDASLIAGLGAMAIQIGTNLHNDAADFLNGTDQPGRIGPPRVTEQGWLPAETVKRAAHVAFTLAALAGLFLATLGGWPILLVGLASVLAGYAYSAGPRPISRGPFGEVMVIGFFGLAAVGGTYWLNTGQLDAAALALGLIVGLPAAAVLLVNNTRDLDNDRAAGRRTLAILLGRQSAGQVYDALLGATFGGLLTLALLAPGTGGALLGLAALPAAAKAARAFREAGDGAAFNRCLGATARVQVVLTLALAAGLVIF</sequence>
<keyword evidence="11" id="KW-1185">Reference proteome</keyword>
<proteinExistence type="inferred from homology"/>
<dbReference type="UniPathway" id="UPA00079">
    <property type="reaction ID" value="UER00168"/>
</dbReference>
<dbReference type="PIRSF" id="PIRSF005355">
    <property type="entry name" value="UBIAD1"/>
    <property type="match status" value="1"/>
</dbReference>
<evidence type="ECO:0000256" key="2">
    <source>
        <dbReference type="ARBA" id="ARBA00022428"/>
    </source>
</evidence>
<comment type="subcellular location">
    <subcellularLocation>
        <location evidence="8">Cell membrane</location>
        <topology evidence="8">Multi-pass membrane protein</topology>
    </subcellularLocation>
    <subcellularLocation>
        <location evidence="1">Membrane</location>
        <topology evidence="1">Multi-pass membrane protein</topology>
    </subcellularLocation>
</comment>